<evidence type="ECO:0000313" key="2">
    <source>
        <dbReference type="EMBL" id="RDL38913.1"/>
    </source>
</evidence>
<dbReference type="PANTHER" id="PTHR40788:SF2">
    <property type="entry name" value="CLR5 DOMAIN-CONTAINING PROTEIN"/>
    <property type="match status" value="1"/>
</dbReference>
<feature type="compositionally biased region" description="Low complexity" evidence="1">
    <location>
        <begin position="530"/>
        <end position="545"/>
    </location>
</feature>
<feature type="compositionally biased region" description="Basic and acidic residues" evidence="1">
    <location>
        <begin position="479"/>
        <end position="494"/>
    </location>
</feature>
<evidence type="ECO:0000256" key="1">
    <source>
        <dbReference type="SAM" id="MobiDB-lite"/>
    </source>
</evidence>
<sequence>MFLDGDSVDSYGKLVSWGEDEKALDYLFTRLHFTPGDGLRVFEIQQRIYPFLVKCCELILHDLVEAGSLLDTPIIEPESVSAVQMADLAIEPETVPPAGEILPTLASISAEAPYRLPANLHFNRLKSIIAAKRSAAEDHIWALREDPGYFAETIIDWSEHRNDPLADTMGNPHPTGPHTVEFWERVIRNAIADAYSGFMNWDLLLRHVNRLITLQEKFKDQISYEKQFPKEYLIALLKFKQLLLVNCETPIFYLRNIQSSPPLRHHFVREPQRPGTVNMMTQPRNLNDPFFHKPWGILLTLWDAEQRQLFGVTKLIDAFEQLIQDPQEKKNMSPYILGLFADLSVLTRALHEIEIYQPWAATFEDENEQHSREVSGLFEEAKYTMEWMEHMDYVLKGIAELAMPKDEKFYYPTDKKRTSQTTDAMIKAERNLDLFWSRYNLNWKRIARKTVDASMGDHIPSHRGQPLARTAPWVEPRKELKAPQEPRGPPKDPDGSFGAGSGTKDQKPEPKQQKLKTKGVGKSKEKDNQQKNNNNPPSSQVSPQPLFRVDKRSLKVVRVLFHVPNQNDKPGEIPWNDFLHLMTSAGFAVQKLYGSIWQFSPVHAGLERSILFHEPHPEVRIQFVIARRMGRRLNRAYRWESGCFALEIVFFGIE</sequence>
<evidence type="ECO:0000313" key="3">
    <source>
        <dbReference type="Proteomes" id="UP000254866"/>
    </source>
</evidence>
<dbReference type="OrthoDB" id="2922289at2759"/>
<accession>A0A370TTS2</accession>
<dbReference type="RefSeq" id="XP_031871569.1">
    <property type="nucleotide sequence ID" value="XM_032011876.1"/>
</dbReference>
<gene>
    <name evidence="2" type="ORF">BP5553_03253</name>
</gene>
<dbReference type="GeneID" id="43596102"/>
<feature type="region of interest" description="Disordered" evidence="1">
    <location>
        <begin position="479"/>
        <end position="547"/>
    </location>
</feature>
<dbReference type="Proteomes" id="UP000254866">
    <property type="component" value="Unassembled WGS sequence"/>
</dbReference>
<comment type="caution">
    <text evidence="2">The sequence shown here is derived from an EMBL/GenBank/DDBJ whole genome shotgun (WGS) entry which is preliminary data.</text>
</comment>
<organism evidence="2 3">
    <name type="scientific">Venustampulla echinocandica</name>
    <dbReference type="NCBI Taxonomy" id="2656787"/>
    <lineage>
        <taxon>Eukaryota</taxon>
        <taxon>Fungi</taxon>
        <taxon>Dikarya</taxon>
        <taxon>Ascomycota</taxon>
        <taxon>Pezizomycotina</taxon>
        <taxon>Leotiomycetes</taxon>
        <taxon>Helotiales</taxon>
        <taxon>Pleuroascaceae</taxon>
        <taxon>Venustampulla</taxon>
    </lineage>
</organism>
<dbReference type="AlphaFoldDB" id="A0A370TTS2"/>
<dbReference type="STRING" id="2656787.A0A370TTS2"/>
<dbReference type="PANTHER" id="PTHR40788">
    <property type="entry name" value="CLR5 DOMAIN-CONTAINING PROTEIN-RELATED"/>
    <property type="match status" value="1"/>
</dbReference>
<protein>
    <submittedName>
        <fullName evidence="2">Uncharacterized protein</fullName>
    </submittedName>
</protein>
<keyword evidence="3" id="KW-1185">Reference proteome</keyword>
<dbReference type="EMBL" id="NPIC01000002">
    <property type="protein sequence ID" value="RDL38913.1"/>
    <property type="molecule type" value="Genomic_DNA"/>
</dbReference>
<proteinExistence type="predicted"/>
<name>A0A370TTS2_9HELO</name>
<reference evidence="2 3" key="1">
    <citation type="journal article" date="2018" name="IMA Fungus">
        <title>IMA Genome-F 9: Draft genome sequence of Annulohypoxylon stygium, Aspergillus mulundensis, Berkeleyomyces basicola (syn. Thielaviopsis basicola), Ceratocystis smalleyi, two Cercospora beticola strains, Coleophoma cylindrospora, Fusarium fracticaudum, Phialophora cf. hyalina, and Morchella septimelata.</title>
        <authorList>
            <person name="Wingfield B.D."/>
            <person name="Bills G.F."/>
            <person name="Dong Y."/>
            <person name="Huang W."/>
            <person name="Nel W.J."/>
            <person name="Swalarsk-Parry B.S."/>
            <person name="Vaghefi N."/>
            <person name="Wilken P.M."/>
            <person name="An Z."/>
            <person name="de Beer Z.W."/>
            <person name="De Vos L."/>
            <person name="Chen L."/>
            <person name="Duong T.A."/>
            <person name="Gao Y."/>
            <person name="Hammerbacher A."/>
            <person name="Kikkert J.R."/>
            <person name="Li Y."/>
            <person name="Li H."/>
            <person name="Li K."/>
            <person name="Li Q."/>
            <person name="Liu X."/>
            <person name="Ma X."/>
            <person name="Naidoo K."/>
            <person name="Pethybridge S.J."/>
            <person name="Sun J."/>
            <person name="Steenkamp E.T."/>
            <person name="van der Nest M.A."/>
            <person name="van Wyk S."/>
            <person name="Wingfield M.J."/>
            <person name="Xiong C."/>
            <person name="Yue Q."/>
            <person name="Zhang X."/>
        </authorList>
    </citation>
    <scope>NUCLEOTIDE SEQUENCE [LARGE SCALE GENOMIC DNA]</scope>
    <source>
        <strain evidence="2 3">BP 5553</strain>
    </source>
</reference>